<organism evidence="9 10">
    <name type="scientific">Brucella rhizosphaerae</name>
    <dbReference type="NCBI Taxonomy" id="571254"/>
    <lineage>
        <taxon>Bacteria</taxon>
        <taxon>Pseudomonadati</taxon>
        <taxon>Pseudomonadota</taxon>
        <taxon>Alphaproteobacteria</taxon>
        <taxon>Hyphomicrobiales</taxon>
        <taxon>Brucellaceae</taxon>
        <taxon>Brucella/Ochrobactrum group</taxon>
        <taxon>Brucella</taxon>
    </lineage>
</organism>
<dbReference type="AlphaFoldDB" id="A0A256FUW7"/>
<dbReference type="PROSITE" id="PS00623">
    <property type="entry name" value="GMC_OXRED_1"/>
    <property type="match status" value="1"/>
</dbReference>
<dbReference type="PANTHER" id="PTHR11552">
    <property type="entry name" value="GLUCOSE-METHANOL-CHOLINE GMC OXIDOREDUCTASE"/>
    <property type="match status" value="1"/>
</dbReference>
<evidence type="ECO:0000256" key="2">
    <source>
        <dbReference type="ARBA" id="ARBA00010790"/>
    </source>
</evidence>
<dbReference type="InterPro" id="IPR012132">
    <property type="entry name" value="GMC_OxRdtase"/>
</dbReference>
<dbReference type="EC" id="1.1.3.12" evidence="9"/>
<dbReference type="EMBL" id="NNRK01000011">
    <property type="protein sequence ID" value="OYR18613.1"/>
    <property type="molecule type" value="Genomic_DNA"/>
</dbReference>
<dbReference type="RefSeq" id="WP_094573472.1">
    <property type="nucleotide sequence ID" value="NZ_JBHEEL010000011.1"/>
</dbReference>
<evidence type="ECO:0000256" key="4">
    <source>
        <dbReference type="ARBA" id="ARBA00022827"/>
    </source>
</evidence>
<dbReference type="GO" id="GO:0050660">
    <property type="term" value="F:flavin adenine dinucleotide binding"/>
    <property type="evidence" value="ECO:0007669"/>
    <property type="project" value="InterPro"/>
</dbReference>
<protein>
    <submittedName>
        <fullName evidence="9">Pyridoxine 4-oxidase</fullName>
        <ecNumber evidence="9">1.1.3.12</ecNumber>
    </submittedName>
</protein>
<dbReference type="InterPro" id="IPR007867">
    <property type="entry name" value="GMC_OxRtase_C"/>
</dbReference>
<feature type="domain" description="Glucose-methanol-choline oxidoreductase N-terminal" evidence="7">
    <location>
        <begin position="80"/>
        <end position="103"/>
    </location>
</feature>
<evidence type="ECO:0000259" key="7">
    <source>
        <dbReference type="PROSITE" id="PS00623"/>
    </source>
</evidence>
<dbReference type="GO" id="GO:0050237">
    <property type="term" value="F:pyridoxine 4-oxidase activity"/>
    <property type="evidence" value="ECO:0007669"/>
    <property type="project" value="UniProtKB-EC"/>
</dbReference>
<dbReference type="SUPFAM" id="SSF54373">
    <property type="entry name" value="FAD-linked reductases, C-terminal domain"/>
    <property type="match status" value="1"/>
</dbReference>
<gene>
    <name evidence="9" type="primary">pno</name>
    <name evidence="9" type="ORF">CEV32_3046</name>
</gene>
<evidence type="ECO:0000259" key="8">
    <source>
        <dbReference type="PROSITE" id="PS00624"/>
    </source>
</evidence>
<evidence type="ECO:0000256" key="6">
    <source>
        <dbReference type="RuleBase" id="RU003968"/>
    </source>
</evidence>
<keyword evidence="10" id="KW-1185">Reference proteome</keyword>
<comment type="caution">
    <text evidence="9">The sequence shown here is derived from an EMBL/GenBank/DDBJ whole genome shotgun (WGS) entry which is preliminary data.</text>
</comment>
<dbReference type="PIRSF" id="PIRSF000137">
    <property type="entry name" value="Alcohol_oxidase"/>
    <property type="match status" value="1"/>
</dbReference>
<proteinExistence type="inferred from homology"/>
<accession>A0A256FUW7</accession>
<keyword evidence="9" id="KW-0560">Oxidoreductase</keyword>
<dbReference type="SUPFAM" id="SSF51905">
    <property type="entry name" value="FAD/NAD(P)-binding domain"/>
    <property type="match status" value="1"/>
</dbReference>
<dbReference type="Pfam" id="PF05199">
    <property type="entry name" value="GMC_oxred_C"/>
    <property type="match status" value="1"/>
</dbReference>
<comment type="similarity">
    <text evidence="2 6">Belongs to the GMC oxidoreductase family.</text>
</comment>
<keyword evidence="4 5" id="KW-0274">FAD</keyword>
<feature type="binding site" evidence="5">
    <location>
        <position position="480"/>
    </location>
    <ligand>
        <name>FAD</name>
        <dbReference type="ChEBI" id="CHEBI:57692"/>
    </ligand>
</feature>
<name>A0A256FUW7_9HYPH</name>
<evidence type="ECO:0000256" key="3">
    <source>
        <dbReference type="ARBA" id="ARBA00022630"/>
    </source>
</evidence>
<dbReference type="Proteomes" id="UP000216345">
    <property type="component" value="Unassembled WGS sequence"/>
</dbReference>
<feature type="domain" description="Glucose-methanol-choline oxidoreductase N-terminal" evidence="8">
    <location>
        <begin position="254"/>
        <end position="268"/>
    </location>
</feature>
<evidence type="ECO:0000313" key="10">
    <source>
        <dbReference type="Proteomes" id="UP000216345"/>
    </source>
</evidence>
<evidence type="ECO:0000256" key="1">
    <source>
        <dbReference type="ARBA" id="ARBA00001974"/>
    </source>
</evidence>
<dbReference type="InterPro" id="IPR000172">
    <property type="entry name" value="GMC_OxRdtase_N"/>
</dbReference>
<dbReference type="Gene3D" id="3.30.560.10">
    <property type="entry name" value="Glucose Oxidase, domain 3"/>
    <property type="match status" value="1"/>
</dbReference>
<keyword evidence="3 6" id="KW-0285">Flavoprotein</keyword>
<dbReference type="PROSITE" id="PS00624">
    <property type="entry name" value="GMC_OXRED_2"/>
    <property type="match status" value="1"/>
</dbReference>
<sequence length="508" mass="54545">MAQYDVAIIGAGSAGALLAARLSEDQSRKVVLIEAGGEPTDPDIWKPAMWPAIQHRSYDWDYQTTPQPGTAGRIHSWARGKGLGGSSLLHAMGYMRGHPADFAAWAEATGDERWSWEGLQSAFRAIENHSLGGDGIHGENGPMPIYIPDEEVSSLARSFIEAGAALGLPHIPGHNTGQMIGVTPNSLMIRDGRRVTVAEAWLTPAVRSRPNLTIMTNALTRSLELNKSHVTALEIAGPTGNMKITADQIILCAGSVESPALLMRSGIGREDVLREAGVACRIQSPELGLNLMDHLLGAGNIYATRKHLAPSRLQHSESMAYMRADDFSANGQPEIVVGCGVAPIVSESFAAPAPGSAYSFLFGVTHPTSRGEIRITGTQPNDPLLIDPRYLQTENDRALFRSALKAAREIGHRSELDEWRDHEILPGPLNTNSEIDAFIAKAAITHHHPSGTCRMGKDETAVVDSDLRLRGLDNLYVVDGSVLPSLTAGPIHAAILAIAESFARDFIG</sequence>
<dbReference type="OrthoDB" id="9785276at2"/>
<comment type="cofactor">
    <cofactor evidence="1 5">
        <name>FAD</name>
        <dbReference type="ChEBI" id="CHEBI:57692"/>
    </cofactor>
</comment>
<dbReference type="PANTHER" id="PTHR11552:SF147">
    <property type="entry name" value="CHOLINE DEHYDROGENASE, MITOCHONDRIAL"/>
    <property type="match status" value="1"/>
</dbReference>
<evidence type="ECO:0000256" key="5">
    <source>
        <dbReference type="PIRSR" id="PIRSR000137-2"/>
    </source>
</evidence>
<evidence type="ECO:0000313" key="9">
    <source>
        <dbReference type="EMBL" id="OYR18613.1"/>
    </source>
</evidence>
<reference evidence="9 10" key="1">
    <citation type="submission" date="2017-07" db="EMBL/GenBank/DDBJ databases">
        <title>Phylogenetic study on the rhizospheric bacterium Ochrobactrum sp. A44.</title>
        <authorList>
            <person name="Krzyzanowska D.M."/>
            <person name="Ossowicki A."/>
            <person name="Rajewska M."/>
            <person name="Maciag T."/>
            <person name="Kaczynski Z."/>
            <person name="Czerwicka M."/>
            <person name="Jafra S."/>
        </authorList>
    </citation>
    <scope>NUCLEOTIDE SEQUENCE [LARGE SCALE GENOMIC DNA]</scope>
    <source>
        <strain evidence="9 10">PR17</strain>
    </source>
</reference>
<dbReference type="Gene3D" id="3.50.50.60">
    <property type="entry name" value="FAD/NAD(P)-binding domain"/>
    <property type="match status" value="1"/>
</dbReference>
<dbReference type="Pfam" id="PF00732">
    <property type="entry name" value="GMC_oxred_N"/>
    <property type="match status" value="1"/>
</dbReference>
<dbReference type="InterPro" id="IPR036188">
    <property type="entry name" value="FAD/NAD-bd_sf"/>
</dbReference>